<reference evidence="1" key="1">
    <citation type="submission" date="2009-08" db="EMBL/GenBank/DDBJ databases">
        <authorList>
            <person name="Cheung F."/>
            <person name="Xiao Y."/>
            <person name="Chan A."/>
            <person name="Moskal W."/>
            <person name="Town C.D."/>
        </authorList>
    </citation>
    <scope>NUCLEOTIDE SEQUENCE</scope>
</reference>
<sequence length="51" mass="5232">MGTTIATSGGSTRESKEEAFSGQSLFIRLATSCARVLFRAPGGPASPTKSL</sequence>
<name>C6TAI0_SOYBN</name>
<organism evidence="1">
    <name type="scientific">Glycine max</name>
    <name type="common">Soybean</name>
    <name type="synonym">Glycine hispida</name>
    <dbReference type="NCBI Taxonomy" id="3847"/>
    <lineage>
        <taxon>Eukaryota</taxon>
        <taxon>Viridiplantae</taxon>
        <taxon>Streptophyta</taxon>
        <taxon>Embryophyta</taxon>
        <taxon>Tracheophyta</taxon>
        <taxon>Spermatophyta</taxon>
        <taxon>Magnoliopsida</taxon>
        <taxon>eudicotyledons</taxon>
        <taxon>Gunneridae</taxon>
        <taxon>Pentapetalae</taxon>
        <taxon>rosids</taxon>
        <taxon>fabids</taxon>
        <taxon>Fabales</taxon>
        <taxon>Fabaceae</taxon>
        <taxon>Papilionoideae</taxon>
        <taxon>50 kb inversion clade</taxon>
        <taxon>NPAAA clade</taxon>
        <taxon>indigoferoid/millettioid clade</taxon>
        <taxon>Phaseoleae</taxon>
        <taxon>Glycine</taxon>
        <taxon>Glycine subgen. Soja</taxon>
    </lineage>
</organism>
<dbReference type="AlphaFoldDB" id="C6TAI0"/>
<proteinExistence type="evidence at transcript level"/>
<evidence type="ECO:0000313" key="1">
    <source>
        <dbReference type="EMBL" id="ACU18832.1"/>
    </source>
</evidence>
<accession>C6TAI0</accession>
<protein>
    <submittedName>
        <fullName evidence="1">Uncharacterized protein</fullName>
    </submittedName>
</protein>
<dbReference type="EMBL" id="BT094517">
    <property type="protein sequence ID" value="ACU18832.1"/>
    <property type="molecule type" value="mRNA"/>
</dbReference>